<dbReference type="STRING" id="370438.PTH_1502"/>
<evidence type="ECO:0000313" key="3">
    <source>
        <dbReference type="EMBL" id="BAF59683.1"/>
    </source>
</evidence>
<protein>
    <recommendedName>
        <fullName evidence="2">FAD/NAD(P)-binding domain-containing protein</fullName>
    </recommendedName>
</protein>
<keyword evidence="4" id="KW-1185">Reference proteome</keyword>
<dbReference type="InterPro" id="IPR036188">
    <property type="entry name" value="FAD/NAD-bd_sf"/>
</dbReference>
<proteinExistence type="predicted"/>
<organism evidence="3 4">
    <name type="scientific">Pelotomaculum thermopropionicum (strain DSM 13744 / JCM 10971 / SI)</name>
    <dbReference type="NCBI Taxonomy" id="370438"/>
    <lineage>
        <taxon>Bacteria</taxon>
        <taxon>Bacillati</taxon>
        <taxon>Bacillota</taxon>
        <taxon>Clostridia</taxon>
        <taxon>Eubacteriales</taxon>
        <taxon>Desulfotomaculaceae</taxon>
        <taxon>Pelotomaculum</taxon>
    </lineage>
</organism>
<name>A5D247_PELTS</name>
<dbReference type="Gene3D" id="3.50.50.60">
    <property type="entry name" value="FAD/NAD(P)-binding domain"/>
    <property type="match status" value="1"/>
</dbReference>
<dbReference type="SUPFAM" id="SSF51905">
    <property type="entry name" value="FAD/NAD(P)-binding domain"/>
    <property type="match status" value="1"/>
</dbReference>
<dbReference type="PANTHER" id="PTHR42783:SF3">
    <property type="entry name" value="GLUTAMATE SYNTHASE [NADPH] SMALL CHAIN-RELATED"/>
    <property type="match status" value="1"/>
</dbReference>
<reference evidence="4" key="1">
    <citation type="journal article" date="2008" name="Genome Res.">
        <title>The genome of Pelotomaculum thermopropionicum reveals niche-associated evolution in anaerobic microbiota.</title>
        <authorList>
            <person name="Kosaka T."/>
            <person name="Kato S."/>
            <person name="Shimoyama T."/>
            <person name="Ishii S."/>
            <person name="Abe T."/>
            <person name="Watanabe K."/>
        </authorList>
    </citation>
    <scope>NUCLEOTIDE SEQUENCE [LARGE SCALE GENOMIC DNA]</scope>
    <source>
        <strain evidence="4">DSM 13744 / JCM 10971 / SI</strain>
    </source>
</reference>
<evidence type="ECO:0000259" key="2">
    <source>
        <dbReference type="Pfam" id="PF07992"/>
    </source>
</evidence>
<dbReference type="Proteomes" id="UP000006556">
    <property type="component" value="Chromosome"/>
</dbReference>
<dbReference type="GO" id="GO:0016491">
    <property type="term" value="F:oxidoreductase activity"/>
    <property type="evidence" value="ECO:0007669"/>
    <property type="project" value="InterPro"/>
</dbReference>
<dbReference type="PANTHER" id="PTHR42783">
    <property type="entry name" value="GLUTAMATE SYNTHASE [NADPH] SMALL CHAIN"/>
    <property type="match status" value="1"/>
</dbReference>
<dbReference type="AlphaFoldDB" id="A5D247"/>
<dbReference type="KEGG" id="pth:PTH_1502"/>
<evidence type="ECO:0000313" key="4">
    <source>
        <dbReference type="Proteomes" id="UP000006556"/>
    </source>
</evidence>
<dbReference type="HOGENOM" id="CLU_000422_3_2_9"/>
<accession>A5D247</accession>
<evidence type="ECO:0000256" key="1">
    <source>
        <dbReference type="SAM" id="MobiDB-lite"/>
    </source>
</evidence>
<feature type="domain" description="FAD/NAD(P)-binding" evidence="2">
    <location>
        <begin position="29"/>
        <end position="95"/>
    </location>
</feature>
<dbReference type="InterPro" id="IPR023753">
    <property type="entry name" value="FAD/NAD-binding_dom"/>
</dbReference>
<dbReference type="eggNOG" id="COG0493">
    <property type="taxonomic scope" value="Bacteria"/>
</dbReference>
<gene>
    <name evidence="3" type="ordered locus">PTH_1502</name>
</gene>
<sequence length="113" mass="11334">MECLRHELGGPDASGRRSPVPIPGSEFIMEVDTVVVAIGQGSNPLVPRTTKDLEITKKGNIVADLATGATSKAGVFAGGDVVTGAATVILAMGAGRTAAKSIHAYLTGSGSSK</sequence>
<feature type="region of interest" description="Disordered" evidence="1">
    <location>
        <begin position="1"/>
        <end position="21"/>
    </location>
</feature>
<dbReference type="EMBL" id="AP009389">
    <property type="protein sequence ID" value="BAF59683.1"/>
    <property type="molecule type" value="Genomic_DNA"/>
</dbReference>
<dbReference type="Pfam" id="PF07992">
    <property type="entry name" value="Pyr_redox_2"/>
    <property type="match status" value="1"/>
</dbReference>